<organism evidence="2 3">
    <name type="scientific">Trichosporon asahii var. asahii (strain ATCC 90039 / CBS 2479 / JCM 2466 / KCTC 7840 / NBRC 103889/ NCYC 2677 / UAMH 7654)</name>
    <name type="common">Yeast</name>
    <dbReference type="NCBI Taxonomy" id="1186058"/>
    <lineage>
        <taxon>Eukaryota</taxon>
        <taxon>Fungi</taxon>
        <taxon>Dikarya</taxon>
        <taxon>Basidiomycota</taxon>
        <taxon>Agaricomycotina</taxon>
        <taxon>Tremellomycetes</taxon>
        <taxon>Trichosporonales</taxon>
        <taxon>Trichosporonaceae</taxon>
        <taxon>Trichosporon</taxon>
    </lineage>
</organism>
<evidence type="ECO:0000313" key="3">
    <source>
        <dbReference type="Proteomes" id="UP000002748"/>
    </source>
</evidence>
<feature type="compositionally biased region" description="Polar residues" evidence="1">
    <location>
        <begin position="56"/>
        <end position="67"/>
    </location>
</feature>
<gene>
    <name evidence="2" type="ORF">A1Q1_01335</name>
</gene>
<proteinExistence type="predicted"/>
<evidence type="ECO:0000313" key="2">
    <source>
        <dbReference type="EMBL" id="EJT52840.1"/>
    </source>
</evidence>
<comment type="caution">
    <text evidence="2">The sequence shown here is derived from an EMBL/GenBank/DDBJ whole genome shotgun (WGS) entry which is preliminary data.</text>
</comment>
<protein>
    <submittedName>
        <fullName evidence="2">Uncharacterized protein</fullName>
    </submittedName>
</protein>
<feature type="region of interest" description="Disordered" evidence="1">
    <location>
        <begin position="42"/>
        <end position="114"/>
    </location>
</feature>
<dbReference type="GeneID" id="25984849"/>
<dbReference type="Proteomes" id="UP000002748">
    <property type="component" value="Unassembled WGS sequence"/>
</dbReference>
<evidence type="ECO:0000256" key="1">
    <source>
        <dbReference type="SAM" id="MobiDB-lite"/>
    </source>
</evidence>
<name>J4ULI9_TRIAS</name>
<dbReference type="KEGG" id="tasa:A1Q1_01335"/>
<dbReference type="EMBL" id="ALBS01000016">
    <property type="protein sequence ID" value="EJT52840.1"/>
    <property type="molecule type" value="Genomic_DNA"/>
</dbReference>
<sequence>MGEQPPGFQLGQLRRREARLICVRCFQLDPRSYIRGVKEIAGSSPSFCSPFPPHQTKINAEDSSTIQPHDGDLNDQTPGEGQLPATGTPPSSSQDVGAAVANGSAGDPTRASTK</sequence>
<dbReference type="AlphaFoldDB" id="J4ULI9"/>
<reference evidence="2 3" key="1">
    <citation type="journal article" date="2012" name="Eukaryot. Cell">
        <title>Draft genome sequence of CBS 2479, the standard type strain of Trichosporon asahii.</title>
        <authorList>
            <person name="Yang R.Y."/>
            <person name="Li H.T."/>
            <person name="Zhu H."/>
            <person name="Zhou G.P."/>
            <person name="Wang M."/>
            <person name="Wang L."/>
        </authorList>
    </citation>
    <scope>NUCLEOTIDE SEQUENCE [LARGE SCALE GENOMIC DNA]</scope>
    <source>
        <strain evidence="3">ATCC 90039 / CBS 2479 / JCM 2466 / KCTC 7840 / NCYC 2677 / UAMH 7654</strain>
    </source>
</reference>
<accession>J4ULI9</accession>
<dbReference type="RefSeq" id="XP_014184021.1">
    <property type="nucleotide sequence ID" value="XM_014328546.1"/>
</dbReference>
<dbReference type="VEuPathDB" id="FungiDB:A1Q1_01335"/>
<dbReference type="HOGENOM" id="CLU_2122797_0_0_1"/>